<dbReference type="InterPro" id="IPR036457">
    <property type="entry name" value="PPM-type-like_dom_sf"/>
</dbReference>
<feature type="domain" description="PPM-type phosphatase" evidence="1">
    <location>
        <begin position="15"/>
        <end position="347"/>
    </location>
</feature>
<dbReference type="EMBL" id="MN739337">
    <property type="protein sequence ID" value="QHS99255.1"/>
    <property type="molecule type" value="Genomic_DNA"/>
</dbReference>
<evidence type="ECO:0000259" key="1">
    <source>
        <dbReference type="PROSITE" id="PS51746"/>
    </source>
</evidence>
<protein>
    <recommendedName>
        <fullName evidence="1">PPM-type phosphatase domain-containing protein</fullName>
    </recommendedName>
</protein>
<name>A0A6C0C3I5_9ZZZZ</name>
<dbReference type="AlphaFoldDB" id="A0A6C0C3I5"/>
<sequence length="347" mass="39714">MASLTMNTNNSVSTSRYAAKMSSHIIQNLNKQDVALNGSTDDFDYIIVSDGHGSGFRKHILRDLFNSLDWSTILQNENWYKNDITTEGKYLSPLFAILHGDTGAFSPHTTSFQGCTLSVVLIYPERFECFTIGDSTIKIWERSEKNIWSSVFVSEDHDINHDDMECLKRRKRGYAPFCRNHWQNQGVIMNNGIRTTGVRRLKALSSTKMAMEQSAYFYFDDGSVLNMTRSLGHYPTEVVVSDARKHAHVLSCTEYSLTKVIVERKVDINYAVIAATDGVWDVTAPDTDKKIMEWIVEKKTLAAEKVCLEIKELWCQYWDYWDEGVFQDKTRIPDNNHDDIACSVAYC</sequence>
<reference evidence="2" key="1">
    <citation type="journal article" date="2020" name="Nature">
        <title>Giant virus diversity and host interactions through global metagenomics.</title>
        <authorList>
            <person name="Schulz F."/>
            <person name="Roux S."/>
            <person name="Paez-Espino D."/>
            <person name="Jungbluth S."/>
            <person name="Walsh D.A."/>
            <person name="Denef V.J."/>
            <person name="McMahon K.D."/>
            <person name="Konstantinidis K.T."/>
            <person name="Eloe-Fadrosh E.A."/>
            <person name="Kyrpides N.C."/>
            <person name="Woyke T."/>
        </authorList>
    </citation>
    <scope>NUCLEOTIDE SEQUENCE</scope>
    <source>
        <strain evidence="2">GVMAG-M-3300020185-33</strain>
    </source>
</reference>
<dbReference type="Pfam" id="PF00481">
    <property type="entry name" value="PP2C"/>
    <property type="match status" value="1"/>
</dbReference>
<dbReference type="PROSITE" id="PS51746">
    <property type="entry name" value="PPM_2"/>
    <property type="match status" value="1"/>
</dbReference>
<evidence type="ECO:0000313" key="2">
    <source>
        <dbReference type="EMBL" id="QHS99255.1"/>
    </source>
</evidence>
<dbReference type="InterPro" id="IPR001932">
    <property type="entry name" value="PPM-type_phosphatase-like_dom"/>
</dbReference>
<dbReference type="SUPFAM" id="SSF81606">
    <property type="entry name" value="PP2C-like"/>
    <property type="match status" value="1"/>
</dbReference>
<dbReference type="Gene3D" id="3.60.40.10">
    <property type="entry name" value="PPM-type phosphatase domain"/>
    <property type="match status" value="1"/>
</dbReference>
<accession>A0A6C0C3I5</accession>
<organism evidence="2">
    <name type="scientific">viral metagenome</name>
    <dbReference type="NCBI Taxonomy" id="1070528"/>
    <lineage>
        <taxon>unclassified sequences</taxon>
        <taxon>metagenomes</taxon>
        <taxon>organismal metagenomes</taxon>
    </lineage>
</organism>
<proteinExistence type="predicted"/>